<dbReference type="AlphaFoldDB" id="A0A1Y1UA81"/>
<dbReference type="OrthoDB" id="1922221at2759"/>
<evidence type="ECO:0000256" key="3">
    <source>
        <dbReference type="ARBA" id="ARBA00022483"/>
    </source>
</evidence>
<dbReference type="GO" id="GO:0015031">
    <property type="term" value="P:protein transport"/>
    <property type="evidence" value="ECO:0007669"/>
    <property type="project" value="UniProtKB-KW"/>
</dbReference>
<feature type="region of interest" description="Disordered" evidence="5">
    <location>
        <begin position="63"/>
        <end position="132"/>
    </location>
</feature>
<keyword evidence="4" id="KW-0653">Protein transport</keyword>
<evidence type="ECO:0000313" key="7">
    <source>
        <dbReference type="EMBL" id="ORX34454.1"/>
    </source>
</evidence>
<dbReference type="SUPFAM" id="SSF74788">
    <property type="entry name" value="Cullin repeat-like"/>
    <property type="match status" value="1"/>
</dbReference>
<evidence type="ECO:0000259" key="6">
    <source>
        <dbReference type="Pfam" id="PF03081"/>
    </source>
</evidence>
<evidence type="ECO:0000256" key="1">
    <source>
        <dbReference type="ARBA" id="ARBA00006756"/>
    </source>
</evidence>
<evidence type="ECO:0000256" key="5">
    <source>
        <dbReference type="SAM" id="MobiDB-lite"/>
    </source>
</evidence>
<comment type="similarity">
    <text evidence="1 4">Belongs to the EXO70 family.</text>
</comment>
<keyword evidence="2 4" id="KW-0813">Transport</keyword>
<dbReference type="Gene3D" id="1.20.1280.170">
    <property type="entry name" value="Exocyst complex component Exo70"/>
    <property type="match status" value="1"/>
</dbReference>
<keyword evidence="3 4" id="KW-0268">Exocytosis</keyword>
<dbReference type="PANTHER" id="PTHR12542">
    <property type="entry name" value="EXOCYST COMPLEX PROTEIN EXO70"/>
    <property type="match status" value="1"/>
</dbReference>
<dbReference type="InterPro" id="IPR004140">
    <property type="entry name" value="Exo70"/>
</dbReference>
<proteinExistence type="inferred from homology"/>
<gene>
    <name evidence="7" type="ORF">BD324DRAFT_643419</name>
</gene>
<organism evidence="7 8">
    <name type="scientific">Kockovaella imperatae</name>
    <dbReference type="NCBI Taxonomy" id="4999"/>
    <lineage>
        <taxon>Eukaryota</taxon>
        <taxon>Fungi</taxon>
        <taxon>Dikarya</taxon>
        <taxon>Basidiomycota</taxon>
        <taxon>Agaricomycotina</taxon>
        <taxon>Tremellomycetes</taxon>
        <taxon>Tremellales</taxon>
        <taxon>Cuniculitremaceae</taxon>
        <taxon>Kockovaella</taxon>
    </lineage>
</organism>
<comment type="function">
    <text evidence="4">Involved in the secretory pathway as part of the exocyst complex which tethers secretory vesicles to the sites of exocytosis. Also plays a role in the assembly of the exocyst.</text>
</comment>
<comment type="subcellular location">
    <subcellularLocation>
        <location evidence="4">Bud</location>
    </subcellularLocation>
    <subcellularLocation>
        <location evidence="4">Bud neck</location>
    </subcellularLocation>
</comment>
<evidence type="ECO:0000313" key="8">
    <source>
        <dbReference type="Proteomes" id="UP000193218"/>
    </source>
</evidence>
<sequence>MDEAAELALLDQHLLKTNNLSQRMTTILSQLDTRLSRLDKAIAPLGIQPLSRKAANIDAALGILSPPKPSQPPLPSSSSVRSLPQASSSRSINEQSRASPAVQGYTLDAPSSSRAGPSSIRSPTPTADESAILTRGPDIMSLGEYFSALASVIRDLETIWKQVQEGRGGSREAGIKDLSRLVEVGFQGLVQLFIKQSREGQGRMFEPDSILQNGPPTPPNFFSALSTVLPLSAKMNELVFPSDPTPKTESIIMPLWEEAISGFANLRGDWICRSFGGSLAHVDEIDEGGIWESSRGQEKVKGLVNLWQVLTSVMEAETLLITTLFPRQPPPNLLPLALAHPLNLVNTAMQPTINTIKRSLSTHTFVALDLYQSLLSVREQWDKALRKCLSMTDAAGSSIEEVLDLQNALAGAISNLRSLVSRSFPELLVDMRTNSSGGNTSAISETTYSILSYLEALPTYEKTVEGILSRSQSERSWLMGAKDTPSPARSAAEEGGIVNLYVADVIGTLLINIESRAKVMRKPIGYSFSLNNLSHIRNTTSSFNSDIIGPSAEDMLNKSFRTAKTLYLSEWQNLVALLSSSHTPRFGANPLASSERTHLKEGATAFFDRLAELERSCTENPLNRQDPDMRDRLGKEVEEIVLQGYRPYWTKAQGKGLEKYFKGTPEEIGRRVRQLFR</sequence>
<dbReference type="GO" id="GO:0006887">
    <property type="term" value="P:exocytosis"/>
    <property type="evidence" value="ECO:0007669"/>
    <property type="project" value="UniProtKB-KW"/>
</dbReference>
<dbReference type="InParanoid" id="A0A1Y1UA81"/>
<keyword evidence="8" id="KW-1185">Reference proteome</keyword>
<feature type="compositionally biased region" description="Pro residues" evidence="5">
    <location>
        <begin position="66"/>
        <end position="75"/>
    </location>
</feature>
<evidence type="ECO:0000256" key="2">
    <source>
        <dbReference type="ARBA" id="ARBA00022448"/>
    </source>
</evidence>
<dbReference type="Proteomes" id="UP000193218">
    <property type="component" value="Unassembled WGS sequence"/>
</dbReference>
<protein>
    <recommendedName>
        <fullName evidence="4">Exocyst complex protein EXO70</fullName>
    </recommendedName>
</protein>
<dbReference type="RefSeq" id="XP_021868717.1">
    <property type="nucleotide sequence ID" value="XM_022017544.1"/>
</dbReference>
<evidence type="ECO:0000256" key="4">
    <source>
        <dbReference type="RuleBase" id="RU365026"/>
    </source>
</evidence>
<dbReference type="GeneID" id="33559353"/>
<dbReference type="Pfam" id="PF03081">
    <property type="entry name" value="Exo70_C"/>
    <property type="match status" value="1"/>
</dbReference>
<dbReference type="GO" id="GO:0005935">
    <property type="term" value="C:cellular bud neck"/>
    <property type="evidence" value="ECO:0007669"/>
    <property type="project" value="UniProtKB-SubCell"/>
</dbReference>
<dbReference type="PANTHER" id="PTHR12542:SF41">
    <property type="entry name" value="EXOCYST COMPLEX COMPONENT 7"/>
    <property type="match status" value="1"/>
</dbReference>
<feature type="domain" description="Exocyst complex subunit Exo70 C-terminal" evidence="6">
    <location>
        <begin position="302"/>
        <end position="671"/>
    </location>
</feature>
<dbReference type="GO" id="GO:0000145">
    <property type="term" value="C:exocyst"/>
    <property type="evidence" value="ECO:0007669"/>
    <property type="project" value="InterPro"/>
</dbReference>
<accession>A0A1Y1UA81</accession>
<dbReference type="GO" id="GO:0005546">
    <property type="term" value="F:phosphatidylinositol-4,5-bisphosphate binding"/>
    <property type="evidence" value="ECO:0007669"/>
    <property type="project" value="InterPro"/>
</dbReference>
<reference evidence="7 8" key="1">
    <citation type="submission" date="2017-03" db="EMBL/GenBank/DDBJ databases">
        <title>Widespread Adenine N6-methylation of Active Genes in Fungi.</title>
        <authorList>
            <consortium name="DOE Joint Genome Institute"/>
            <person name="Mondo S.J."/>
            <person name="Dannebaum R.O."/>
            <person name="Kuo R.C."/>
            <person name="Louie K.B."/>
            <person name="Bewick A.J."/>
            <person name="Labutti K."/>
            <person name="Haridas S."/>
            <person name="Kuo A."/>
            <person name="Salamov A."/>
            <person name="Ahrendt S.R."/>
            <person name="Lau R."/>
            <person name="Bowen B.P."/>
            <person name="Lipzen A."/>
            <person name="Sullivan W."/>
            <person name="Andreopoulos W.B."/>
            <person name="Clum A."/>
            <person name="Lindquist E."/>
            <person name="Daum C."/>
            <person name="Northen T.R."/>
            <person name="Ramamoorthy G."/>
            <person name="Schmitz R.J."/>
            <person name="Gryganskyi A."/>
            <person name="Culley D."/>
            <person name="Magnuson J."/>
            <person name="James T.Y."/>
            <person name="O'Malley M.A."/>
            <person name="Stajich J.E."/>
            <person name="Spatafora J.W."/>
            <person name="Visel A."/>
            <person name="Grigoriev I.V."/>
        </authorList>
    </citation>
    <scope>NUCLEOTIDE SEQUENCE [LARGE SCALE GENOMIC DNA]</scope>
    <source>
        <strain evidence="7 8">NRRL Y-17943</strain>
    </source>
</reference>
<feature type="compositionally biased region" description="Low complexity" evidence="5">
    <location>
        <begin position="109"/>
        <end position="123"/>
    </location>
</feature>
<dbReference type="STRING" id="4999.A0A1Y1UA81"/>
<dbReference type="EMBL" id="NBSH01000014">
    <property type="protein sequence ID" value="ORX34454.1"/>
    <property type="molecule type" value="Genomic_DNA"/>
</dbReference>
<feature type="compositionally biased region" description="Low complexity" evidence="5">
    <location>
        <begin position="76"/>
        <end position="91"/>
    </location>
</feature>
<name>A0A1Y1UA81_9TREE</name>
<dbReference type="InterPro" id="IPR046364">
    <property type="entry name" value="Exo70_C"/>
</dbReference>
<comment type="caution">
    <text evidence="7">The sequence shown here is derived from an EMBL/GenBank/DDBJ whole genome shotgun (WGS) entry which is preliminary data.</text>
</comment>
<dbReference type="InterPro" id="IPR016159">
    <property type="entry name" value="Cullin_repeat-like_dom_sf"/>
</dbReference>